<feature type="region of interest" description="Disordered" evidence="1">
    <location>
        <begin position="1057"/>
        <end position="1085"/>
    </location>
</feature>
<feature type="region of interest" description="Disordered" evidence="1">
    <location>
        <begin position="551"/>
        <end position="659"/>
    </location>
</feature>
<feature type="compositionally biased region" description="Polar residues" evidence="1">
    <location>
        <begin position="1004"/>
        <end position="1014"/>
    </location>
</feature>
<gene>
    <name evidence="3" type="ORF">EMWEY_00032580</name>
</gene>
<feature type="compositionally biased region" description="Polar residues" evidence="1">
    <location>
        <begin position="372"/>
        <end position="395"/>
    </location>
</feature>
<evidence type="ECO:0000256" key="1">
    <source>
        <dbReference type="SAM" id="MobiDB-lite"/>
    </source>
</evidence>
<feature type="transmembrane region" description="Helical" evidence="2">
    <location>
        <begin position="113"/>
        <end position="138"/>
    </location>
</feature>
<feature type="compositionally biased region" description="Polar residues" evidence="1">
    <location>
        <begin position="923"/>
        <end position="932"/>
    </location>
</feature>
<dbReference type="RefSeq" id="XP_013337258.1">
    <property type="nucleotide sequence ID" value="XM_013481804.1"/>
</dbReference>
<feature type="region of interest" description="Disordered" evidence="1">
    <location>
        <begin position="949"/>
        <end position="1039"/>
    </location>
</feature>
<keyword evidence="2" id="KW-0812">Transmembrane</keyword>
<feature type="compositionally biased region" description="Basic and acidic residues" evidence="1">
    <location>
        <begin position="1057"/>
        <end position="1066"/>
    </location>
</feature>
<feature type="region of interest" description="Disordered" evidence="1">
    <location>
        <begin position="363"/>
        <end position="395"/>
    </location>
</feature>
<proteinExistence type="predicted"/>
<feature type="compositionally biased region" description="Basic and acidic residues" evidence="1">
    <location>
        <begin position="613"/>
        <end position="629"/>
    </location>
</feature>
<feature type="region of interest" description="Disordered" evidence="1">
    <location>
        <begin position="758"/>
        <end position="781"/>
    </location>
</feature>
<feature type="compositionally biased region" description="Polar residues" evidence="1">
    <location>
        <begin position="447"/>
        <end position="456"/>
    </location>
</feature>
<feature type="transmembrane region" description="Helical" evidence="2">
    <location>
        <begin position="12"/>
        <end position="29"/>
    </location>
</feature>
<feature type="compositionally biased region" description="Basic and acidic residues" evidence="1">
    <location>
        <begin position="642"/>
        <end position="653"/>
    </location>
</feature>
<keyword evidence="4" id="KW-1185">Reference proteome</keyword>
<keyword evidence="2" id="KW-1133">Transmembrane helix</keyword>
<feature type="compositionally biased region" description="Polar residues" evidence="1">
    <location>
        <begin position="846"/>
        <end position="858"/>
    </location>
</feature>
<feature type="compositionally biased region" description="Polar residues" evidence="1">
    <location>
        <begin position="575"/>
        <end position="588"/>
    </location>
</feature>
<dbReference type="VEuPathDB" id="ToxoDB:EMWEY_00032580"/>
<keyword evidence="2" id="KW-0472">Membrane</keyword>
<dbReference type="AlphaFoldDB" id="U6MC27"/>
<reference evidence="3" key="2">
    <citation type="submission" date="2013-10" db="EMBL/GenBank/DDBJ databases">
        <authorList>
            <person name="Aslett M."/>
        </authorList>
    </citation>
    <scope>NUCLEOTIDE SEQUENCE [LARGE SCALE GENOMIC DNA]</scope>
    <source>
        <strain evidence="3">Weybridge</strain>
    </source>
</reference>
<feature type="region of interest" description="Disordered" evidence="1">
    <location>
        <begin position="436"/>
        <end position="462"/>
    </location>
</feature>
<feature type="compositionally biased region" description="Low complexity" evidence="1">
    <location>
        <begin position="980"/>
        <end position="989"/>
    </location>
</feature>
<dbReference type="GeneID" id="25337244"/>
<evidence type="ECO:0000256" key="2">
    <source>
        <dbReference type="SAM" id="Phobius"/>
    </source>
</evidence>
<dbReference type="EMBL" id="HG721888">
    <property type="protein sequence ID" value="CDJ60608.1"/>
    <property type="molecule type" value="Genomic_DNA"/>
</dbReference>
<sequence length="1085" mass="116744">MAAPAAVIRSYRGYFLWLALQYVAFLTVGNDDFFLEQWPVLVLVAIWLISELVAKFSWKLSKRSSGPLARGLEIFYVLAGVGFQKALLASRVVSHPTERVVSQAIAGASKLSFTFFFLPAGEFVLLLLVDSLLQLLLFSQPTSSQQDLSCDVSLLLLMDALFTALPLLLYRFGPWGALDNPPTTNSQGDEGRQAMKHEDAYFSRGPSATAVAPPYTSWMGVRYSNEAHGCPHLDLNGTPTGGNTECAYVVRGRDGAHCGAETPVERLLVSLFVLLLKRSDGSSREHDTLFDGAVTMPEVESLRREIRRCPLPRQEGPITTVSPGQRTATLREERGSTASRVCPALTVTTAAPQLQQLPPQHIHTPRAAGSQLPESRGSTQQLDLTGSSPPLTSKAQSDKCCRIVLDCLRGTYSKVTQDGKRPIGVGRAAVPTVPAEVRPSRAAATPVSVTKSRASSQPPPDKAIHESVLLGSMLAPPTGQTAHLLGEAPVSGEDSNHSRRHSVIEGNSCNPLKMEMFPVNTIHKPKLKNTDLIILSGIRRDAMRREALRASLASGSTGPNLLVDQPIPPHKDGAISSSSRQPNDSQYVSRPLAGTVNLGEDGHNTQQLSSGPARDDALHHTNDKQEYHPVQRQKQQPVLPTPKKDIGSGERKDRRGRSPPWISLFKVLRPPADQNVHVVLRPATPPEELAGGAFPAACNDPNKQMFSPKRGVSSAHVGGGTSPVQAFPILGPLGGLGQQHQPVSHSVLWGRSKAIGANGTPMLSPRRNGRTGSLGARGTADDVRYRSQSALLLGPERQCQWSPRAPITTINGDGSLGGVWGEAEGLVDREECIQTGYKHPLGTPTAVPSTKPTTQRRTVSSKEDDSQRILNDFAMWRRGRCMDTSGPEYAEPKRPQQLSPTRRLGGPGVSTKEDKNRGHTKKGTQSSASRDASTPHAENIVDELGKRLAAATPRASRTQSPSPFTLRPAMGSDQLPLLPPSSSSRLSSSARNIAPKAPPEVKPTDTSQHSQAHSPEQLLEFDSNNTSSSNSWDSWEPLLPGGSTALVLPVLHEVATRLGDESHGGGEEGAGTDAHLRSPSREPVK</sequence>
<evidence type="ECO:0000313" key="4">
    <source>
        <dbReference type="Proteomes" id="UP000030763"/>
    </source>
</evidence>
<organism evidence="3 4">
    <name type="scientific">Eimeria maxima</name>
    <name type="common">Coccidian parasite</name>
    <dbReference type="NCBI Taxonomy" id="5804"/>
    <lineage>
        <taxon>Eukaryota</taxon>
        <taxon>Sar</taxon>
        <taxon>Alveolata</taxon>
        <taxon>Apicomplexa</taxon>
        <taxon>Conoidasida</taxon>
        <taxon>Coccidia</taxon>
        <taxon>Eucoccidiorida</taxon>
        <taxon>Eimeriorina</taxon>
        <taxon>Eimeriidae</taxon>
        <taxon>Eimeria</taxon>
    </lineage>
</organism>
<evidence type="ECO:0008006" key="5">
    <source>
        <dbReference type="Google" id="ProtNLM"/>
    </source>
</evidence>
<dbReference type="Proteomes" id="UP000030763">
    <property type="component" value="Unassembled WGS sequence"/>
</dbReference>
<feature type="region of interest" description="Disordered" evidence="1">
    <location>
        <begin position="837"/>
        <end position="936"/>
    </location>
</feature>
<evidence type="ECO:0000313" key="3">
    <source>
        <dbReference type="EMBL" id="CDJ60608.1"/>
    </source>
</evidence>
<dbReference type="OMA" id="DFAMWRR"/>
<name>U6MC27_EIMMA</name>
<dbReference type="OrthoDB" id="348473at2759"/>
<feature type="compositionally biased region" description="Basic and acidic residues" evidence="1">
    <location>
        <begin position="1074"/>
        <end position="1085"/>
    </location>
</feature>
<feature type="compositionally biased region" description="Low complexity" evidence="1">
    <location>
        <begin position="1022"/>
        <end position="1035"/>
    </location>
</feature>
<feature type="transmembrane region" description="Helical" evidence="2">
    <location>
        <begin position="35"/>
        <end position="54"/>
    </location>
</feature>
<protein>
    <recommendedName>
        <fullName evidence="5">Transmembrane protein</fullName>
    </recommendedName>
</protein>
<accession>U6MC27</accession>
<reference evidence="3" key="1">
    <citation type="submission" date="2013-10" db="EMBL/GenBank/DDBJ databases">
        <title>Genomic analysis of the causative agents of coccidiosis in chickens.</title>
        <authorList>
            <person name="Reid A.J."/>
            <person name="Blake D."/>
            <person name="Billington K."/>
            <person name="Browne H."/>
            <person name="Dunn M."/>
            <person name="Hung S."/>
            <person name="Kawahara F."/>
            <person name="Miranda-Saavedra D."/>
            <person name="Mourier T."/>
            <person name="Nagra H."/>
            <person name="Otto T.D."/>
            <person name="Rawlings N."/>
            <person name="Sanchez A."/>
            <person name="Sanders M."/>
            <person name="Subramaniam C."/>
            <person name="Tay Y."/>
            <person name="Dear P."/>
            <person name="Doerig C."/>
            <person name="Gruber A."/>
            <person name="Parkinson J."/>
            <person name="Shirley M."/>
            <person name="Wan K.L."/>
            <person name="Berriman M."/>
            <person name="Tomley F."/>
            <person name="Pain A."/>
        </authorList>
    </citation>
    <scope>NUCLEOTIDE SEQUENCE [LARGE SCALE GENOMIC DNA]</scope>
    <source>
        <strain evidence="3">Weybridge</strain>
    </source>
</reference>